<evidence type="ECO:0000313" key="7">
    <source>
        <dbReference type="WBParaSite" id="HDID_0000920301-mRNA-1"/>
    </source>
</evidence>
<feature type="compositionally biased region" description="Basic residues" evidence="1">
    <location>
        <begin position="392"/>
        <end position="404"/>
    </location>
</feature>
<dbReference type="GO" id="GO:0005856">
    <property type="term" value="C:cytoskeleton"/>
    <property type="evidence" value="ECO:0007669"/>
    <property type="project" value="TreeGrafter"/>
</dbReference>
<dbReference type="Proteomes" id="UP000274504">
    <property type="component" value="Unassembled WGS sequence"/>
</dbReference>
<accession>A0A0R3SUL8</accession>
<name>A0A0R3SUL8_HYMDI</name>
<dbReference type="EMBL" id="UYSG01011235">
    <property type="protein sequence ID" value="VDL61519.1"/>
    <property type="molecule type" value="Genomic_DNA"/>
</dbReference>
<dbReference type="WBParaSite" id="HDID_0000920301-mRNA-1">
    <property type="protein sequence ID" value="HDID_0000920301-mRNA-1"/>
    <property type="gene ID" value="HDID_0000920301"/>
</dbReference>
<evidence type="ECO:0000313" key="5">
    <source>
        <dbReference type="Proteomes" id="UP000274504"/>
    </source>
</evidence>
<dbReference type="EMBL" id="CABIJS010000077">
    <property type="protein sequence ID" value="VUZ41999.1"/>
    <property type="molecule type" value="Genomic_DNA"/>
</dbReference>
<organism evidence="7">
    <name type="scientific">Hymenolepis diminuta</name>
    <name type="common">Rat tapeworm</name>
    <dbReference type="NCBI Taxonomy" id="6216"/>
    <lineage>
        <taxon>Eukaryota</taxon>
        <taxon>Metazoa</taxon>
        <taxon>Spiralia</taxon>
        <taxon>Lophotrochozoa</taxon>
        <taxon>Platyhelminthes</taxon>
        <taxon>Cestoda</taxon>
        <taxon>Eucestoda</taxon>
        <taxon>Cyclophyllidea</taxon>
        <taxon>Hymenolepididae</taxon>
        <taxon>Hymenolepis</taxon>
    </lineage>
</organism>
<dbReference type="InterPro" id="IPR014352">
    <property type="entry name" value="FERM/acyl-CoA-bd_prot_sf"/>
</dbReference>
<dbReference type="OrthoDB" id="6250036at2759"/>
<sequence>MAKSKNGTEQVAKITPNSKKSLQSPKSSKSSSTSTPIKTSDLVPYKIRLLDSEQKALEIFISKNDEGQVLFDKVCNELGGIVEKDYFGLRYMDKNNQRQWLDLGRNVKKQMTGAHSSALSFRVKHYPGNPITDFHQEISQYLLYLQIRRDLVQGRLLCPLNELYTMGGLILQSEYGDAPEDEGSGELNGSISDEEYKAYFKNFKIVFNQTKKIESEIIARHRMYRGLTARDAEVEVIRMASKLPTYGVDPFPVKVITKEKTPKKVDSTVHKTGDSVSSVAAENKASDTQSIKSAPANPTGSVYLGLRHTGLTTYVGLQPSETIEWNSIERLACDGKDFIVYVKPQAAAESNEAANEKPTQEQHQPASPNPSNLQSEEERKAKVPAADDKYGKSKKQKEKVKKDHKSPAKSLKKPAKPRVVTFRCDTKAAALALWKWTVDRQSFFTLKQASEAKTTKSAHGLFRRSHSYRFIGKSQMELKSIANSSESLPQPSFMRVSSLRRPKSHEGEFDQFSARATLPARIRTAENGSYSMSDPVKRPSIIPTTEYKVETTIPTESSAIPTTNAENAATPVSTGVMNIANDLRTAPGLEVSAPINESVVSDPVTVVPVSVNPIAAAPVASATPQSTDVDEVRQRTNHTNKLAVRDSECLRAVNEIDQVIDNVQGSNGRTTKTLPNGEVSSHEIRPTTSRGHATRITQSESIYSSSLIIALEAAALIGVACITVMIAALETSQGGSGRQSNSWTELAMNLRGHPIVASFNEYIYSPLRGFFIDRGH</sequence>
<proteinExistence type="predicted"/>
<reference evidence="4 6" key="3">
    <citation type="submission" date="2019-07" db="EMBL/GenBank/DDBJ databases">
        <authorList>
            <person name="Jastrzebski P J."/>
            <person name="Paukszto L."/>
            <person name="Jastrzebski P J."/>
        </authorList>
    </citation>
    <scope>NUCLEOTIDE SEQUENCE [LARGE SCALE GENOMIC DNA]</scope>
    <source>
        <strain evidence="4 6">WMS-il1</strain>
    </source>
</reference>
<feature type="compositionally biased region" description="Polar residues" evidence="1">
    <location>
        <begin position="274"/>
        <end position="298"/>
    </location>
</feature>
<dbReference type="InterPro" id="IPR000299">
    <property type="entry name" value="FERM_domain"/>
</dbReference>
<feature type="compositionally biased region" description="Basic and acidic residues" evidence="1">
    <location>
        <begin position="376"/>
        <end position="391"/>
    </location>
</feature>
<dbReference type="InterPro" id="IPR029071">
    <property type="entry name" value="Ubiquitin-like_domsf"/>
</dbReference>
<dbReference type="Gene3D" id="2.30.29.30">
    <property type="entry name" value="Pleckstrin-homology domain (PH domain)/Phosphotyrosine-binding domain (PTB)"/>
    <property type="match status" value="1"/>
</dbReference>
<dbReference type="SUPFAM" id="SSF47031">
    <property type="entry name" value="Second domain of FERM"/>
    <property type="match status" value="1"/>
</dbReference>
<feature type="domain" description="FERM" evidence="2">
    <location>
        <begin position="43"/>
        <end position="380"/>
    </location>
</feature>
<dbReference type="InterPro" id="IPR019748">
    <property type="entry name" value="FERM_central"/>
</dbReference>
<dbReference type="InterPro" id="IPR019749">
    <property type="entry name" value="Band_41_domain"/>
</dbReference>
<evidence type="ECO:0000313" key="4">
    <source>
        <dbReference type="EMBL" id="VUZ41999.1"/>
    </source>
</evidence>
<dbReference type="Proteomes" id="UP000321570">
    <property type="component" value="Unassembled WGS sequence"/>
</dbReference>
<dbReference type="InterPro" id="IPR035963">
    <property type="entry name" value="FERM_2"/>
</dbReference>
<reference evidence="3 5" key="2">
    <citation type="submission" date="2018-11" db="EMBL/GenBank/DDBJ databases">
        <authorList>
            <consortium name="Pathogen Informatics"/>
        </authorList>
    </citation>
    <scope>NUCLEOTIDE SEQUENCE [LARGE SCALE GENOMIC DNA]</scope>
</reference>
<feature type="compositionally biased region" description="Low complexity" evidence="1">
    <location>
        <begin position="16"/>
        <end position="37"/>
    </location>
</feature>
<feature type="region of interest" description="Disordered" evidence="1">
    <location>
        <begin position="666"/>
        <end position="690"/>
    </location>
</feature>
<feature type="region of interest" description="Disordered" evidence="1">
    <location>
        <begin position="262"/>
        <end position="298"/>
    </location>
</feature>
<dbReference type="SUPFAM" id="SSF54236">
    <property type="entry name" value="Ubiquitin-like"/>
    <property type="match status" value="1"/>
</dbReference>
<dbReference type="Gene3D" id="3.10.20.90">
    <property type="entry name" value="Phosphatidylinositol 3-kinase Catalytic Subunit, Chain A, domain 1"/>
    <property type="match status" value="1"/>
</dbReference>
<keyword evidence="6" id="KW-1185">Reference proteome</keyword>
<dbReference type="InterPro" id="IPR011993">
    <property type="entry name" value="PH-like_dom_sf"/>
</dbReference>
<gene>
    <name evidence="3" type="ORF">HDID_LOCUS9201</name>
    <name evidence="4" type="ORF">WMSIL1_LOCUS2642</name>
</gene>
<dbReference type="SUPFAM" id="SSF50729">
    <property type="entry name" value="PH domain-like"/>
    <property type="match status" value="1"/>
</dbReference>
<dbReference type="Gene3D" id="1.20.80.10">
    <property type="match status" value="1"/>
</dbReference>
<dbReference type="CDD" id="cd14473">
    <property type="entry name" value="FERM_B-lobe"/>
    <property type="match status" value="1"/>
</dbReference>
<feature type="region of interest" description="Disordered" evidence="1">
    <location>
        <begin position="1"/>
        <end position="37"/>
    </location>
</feature>
<reference evidence="7" key="1">
    <citation type="submission" date="2017-02" db="UniProtKB">
        <authorList>
            <consortium name="WormBaseParasite"/>
        </authorList>
    </citation>
    <scope>IDENTIFICATION</scope>
</reference>
<dbReference type="InterPro" id="IPR018979">
    <property type="entry name" value="FERM_N"/>
</dbReference>
<evidence type="ECO:0000256" key="1">
    <source>
        <dbReference type="SAM" id="MobiDB-lite"/>
    </source>
</evidence>
<dbReference type="Pfam" id="PF00373">
    <property type="entry name" value="FERM_M"/>
    <property type="match status" value="1"/>
</dbReference>
<dbReference type="InterPro" id="IPR018980">
    <property type="entry name" value="FERM_PH-like_C"/>
</dbReference>
<dbReference type="PROSITE" id="PS50057">
    <property type="entry name" value="FERM_3"/>
    <property type="match status" value="1"/>
</dbReference>
<feature type="region of interest" description="Disordered" evidence="1">
    <location>
        <begin position="349"/>
        <end position="417"/>
    </location>
</feature>
<dbReference type="Pfam" id="PF09379">
    <property type="entry name" value="FERM_N"/>
    <property type="match status" value="1"/>
</dbReference>
<dbReference type="STRING" id="6216.A0A0R3SUL8"/>
<dbReference type="AlphaFoldDB" id="A0A0R3SUL8"/>
<dbReference type="SMART" id="SM01196">
    <property type="entry name" value="FERM_C"/>
    <property type="match status" value="1"/>
</dbReference>
<evidence type="ECO:0000259" key="2">
    <source>
        <dbReference type="PROSITE" id="PS50057"/>
    </source>
</evidence>
<dbReference type="PANTHER" id="PTHR23280">
    <property type="entry name" value="4.1 G PROTEIN"/>
    <property type="match status" value="1"/>
</dbReference>
<dbReference type="GO" id="GO:0031032">
    <property type="term" value="P:actomyosin structure organization"/>
    <property type="evidence" value="ECO:0007669"/>
    <property type="project" value="TreeGrafter"/>
</dbReference>
<protein>
    <submittedName>
        <fullName evidence="7">FERM domain-containing protein</fullName>
    </submittedName>
</protein>
<dbReference type="SMART" id="SM00295">
    <property type="entry name" value="B41"/>
    <property type="match status" value="1"/>
</dbReference>
<dbReference type="PANTHER" id="PTHR23280:SF32">
    <property type="entry name" value="FI22325P1"/>
    <property type="match status" value="1"/>
</dbReference>
<evidence type="ECO:0000313" key="6">
    <source>
        <dbReference type="Proteomes" id="UP000321570"/>
    </source>
</evidence>
<dbReference type="PRINTS" id="PR00935">
    <property type="entry name" value="BAND41"/>
</dbReference>
<feature type="compositionally biased region" description="Polar residues" evidence="1">
    <location>
        <begin position="361"/>
        <end position="374"/>
    </location>
</feature>
<evidence type="ECO:0000313" key="3">
    <source>
        <dbReference type="EMBL" id="VDL61519.1"/>
    </source>
</evidence>
<feature type="compositionally biased region" description="Basic and acidic residues" evidence="1">
    <location>
        <begin position="262"/>
        <end position="273"/>
    </location>
</feature>